<dbReference type="AlphaFoldDB" id="A0A9W7DK24"/>
<dbReference type="Proteomes" id="UP001165063">
    <property type="component" value="Unassembled WGS sequence"/>
</dbReference>
<evidence type="ECO:0000313" key="2">
    <source>
        <dbReference type="Proteomes" id="UP001165063"/>
    </source>
</evidence>
<keyword evidence="2" id="KW-1185">Reference proteome</keyword>
<dbReference type="EMBL" id="BSXU01005739">
    <property type="protein sequence ID" value="GMG55542.1"/>
    <property type="molecule type" value="Genomic_DNA"/>
</dbReference>
<dbReference type="InterPro" id="IPR032675">
    <property type="entry name" value="LRR_dom_sf"/>
</dbReference>
<protein>
    <submittedName>
        <fullName evidence="1">Unnamed protein product</fullName>
    </submittedName>
</protein>
<sequence length="646" mass="73240">MLAQFVSMLGYNTLFDAILSMAVQELDFDQSIFSSIHFNELTNFIFLRSLQIKSLQIVIDFDDAKPYSEPNILRLLEFHSRKVVCVCSIATDRITPVEVPKYSDYLKFVNSLKWTRVPFTALYRSGVLSRMHLLTELVINLRNQSDITMLNDIIEAPWFKMSTKLILKFDSNEGDDAAEYFFQLNGILQRNKELDITLDIYMDGSLSPFEIDMFAKLIHQTHSIRAVTVESEPECIQSIVAMLNVDTVLKRLSLWTIPYLSAKEVTSAVFSTYCISTLELNFIPSSSKFIFQNLSSLKHLCLFNCQLNLHAIENISDTLEELVFDCVEITEPGVSHGIQVPVHLRTLSLYGNPDFYTLPVILNIDQLHSLREVSVTIDPASVSLNSIYLNKLDGVTEEFLKITNAFTLTQLQVFISKLPSTLSALTIINKAYLRVDMDNYDFCCPDELTFEHFEKLNTLKFDCLNQSGFFNLSIFPKSLETLDFTTSNAQILSGSFPLALRTLNIYLSSYDGTLSTFFKSITNLTNLATLRIEIPDYLSVDFRDISFPVQLCSFNLKFDYPNVNSSNPTQVGATYIVLDCIPSSLNYFGLGLVEHTIVIDGSKGESIDSIRKKLSVIGTSDSTWIQYTRFQEETSILDSISTLFVI</sequence>
<accession>A0A9W7DK24</accession>
<gene>
    <name evidence="1" type="ORF">Amon01_000761600</name>
</gene>
<dbReference type="SUPFAM" id="SSF52058">
    <property type="entry name" value="L domain-like"/>
    <property type="match status" value="1"/>
</dbReference>
<organism evidence="1 2">
    <name type="scientific">Ambrosiozyma monospora</name>
    <name type="common">Yeast</name>
    <name type="synonym">Endomycopsis monosporus</name>
    <dbReference type="NCBI Taxonomy" id="43982"/>
    <lineage>
        <taxon>Eukaryota</taxon>
        <taxon>Fungi</taxon>
        <taxon>Dikarya</taxon>
        <taxon>Ascomycota</taxon>
        <taxon>Saccharomycotina</taxon>
        <taxon>Pichiomycetes</taxon>
        <taxon>Pichiales</taxon>
        <taxon>Pichiaceae</taxon>
        <taxon>Ambrosiozyma</taxon>
    </lineage>
</organism>
<dbReference type="Gene3D" id="3.80.10.10">
    <property type="entry name" value="Ribonuclease Inhibitor"/>
    <property type="match status" value="1"/>
</dbReference>
<evidence type="ECO:0000313" key="1">
    <source>
        <dbReference type="EMBL" id="GMG55542.1"/>
    </source>
</evidence>
<name>A0A9W7DK24_AMBMO</name>
<comment type="caution">
    <text evidence="1">The sequence shown here is derived from an EMBL/GenBank/DDBJ whole genome shotgun (WGS) entry which is preliminary data.</text>
</comment>
<reference evidence="1" key="1">
    <citation type="submission" date="2023-04" db="EMBL/GenBank/DDBJ databases">
        <title>Ambrosiozyma monospora NBRC 1965.</title>
        <authorList>
            <person name="Ichikawa N."/>
            <person name="Sato H."/>
            <person name="Tonouchi N."/>
        </authorList>
    </citation>
    <scope>NUCLEOTIDE SEQUENCE</scope>
    <source>
        <strain evidence="1">NBRC 1965</strain>
    </source>
</reference>
<proteinExistence type="predicted"/>